<evidence type="ECO:0000256" key="3">
    <source>
        <dbReference type="ARBA" id="ARBA00023180"/>
    </source>
</evidence>
<dbReference type="SUPFAM" id="SSF53474">
    <property type="entry name" value="alpha/beta-Hydrolases"/>
    <property type="match status" value="1"/>
</dbReference>
<evidence type="ECO:0000313" key="7">
    <source>
        <dbReference type="Proteomes" id="UP000789759"/>
    </source>
</evidence>
<dbReference type="AlphaFoldDB" id="A0A9N9GN62"/>
<dbReference type="PROSITE" id="PS00131">
    <property type="entry name" value="CARBOXYPEPT_SER_SER"/>
    <property type="match status" value="1"/>
</dbReference>
<dbReference type="GO" id="GO:0006508">
    <property type="term" value="P:proteolysis"/>
    <property type="evidence" value="ECO:0007669"/>
    <property type="project" value="UniProtKB-KW"/>
</dbReference>
<evidence type="ECO:0000256" key="4">
    <source>
        <dbReference type="RuleBase" id="RU361156"/>
    </source>
</evidence>
<comment type="caution">
    <text evidence="6">The sequence shown here is derived from an EMBL/GenBank/DDBJ whole genome shotgun (WGS) entry which is preliminary data.</text>
</comment>
<dbReference type="GO" id="GO:0000324">
    <property type="term" value="C:fungal-type vacuole"/>
    <property type="evidence" value="ECO:0007669"/>
    <property type="project" value="TreeGrafter"/>
</dbReference>
<dbReference type="EC" id="3.4.16.-" evidence="4"/>
<organism evidence="6 7">
    <name type="scientific">Cetraspora pellucida</name>
    <dbReference type="NCBI Taxonomy" id="1433469"/>
    <lineage>
        <taxon>Eukaryota</taxon>
        <taxon>Fungi</taxon>
        <taxon>Fungi incertae sedis</taxon>
        <taxon>Mucoromycota</taxon>
        <taxon>Glomeromycotina</taxon>
        <taxon>Glomeromycetes</taxon>
        <taxon>Diversisporales</taxon>
        <taxon>Gigasporaceae</taxon>
        <taxon>Cetraspora</taxon>
    </lineage>
</organism>
<dbReference type="EMBL" id="CAJVQA010005449">
    <property type="protein sequence ID" value="CAG8620939.1"/>
    <property type="molecule type" value="Genomic_DNA"/>
</dbReference>
<dbReference type="OrthoDB" id="443318at2759"/>
<keyword evidence="4" id="KW-0378">Hydrolase</keyword>
<evidence type="ECO:0000256" key="2">
    <source>
        <dbReference type="ARBA" id="ARBA00022645"/>
    </source>
</evidence>
<keyword evidence="4" id="KW-0645">Protease</keyword>
<evidence type="ECO:0000256" key="5">
    <source>
        <dbReference type="SAM" id="Phobius"/>
    </source>
</evidence>
<feature type="transmembrane region" description="Helical" evidence="5">
    <location>
        <begin position="20"/>
        <end position="38"/>
    </location>
</feature>
<dbReference type="InterPro" id="IPR001563">
    <property type="entry name" value="Peptidase_S10"/>
</dbReference>
<proteinExistence type="inferred from homology"/>
<dbReference type="PANTHER" id="PTHR11802">
    <property type="entry name" value="SERINE PROTEASE FAMILY S10 SERINE CARBOXYPEPTIDASE"/>
    <property type="match status" value="1"/>
</dbReference>
<keyword evidence="5" id="KW-0472">Membrane</keyword>
<dbReference type="Gene3D" id="1.10.287.410">
    <property type="match status" value="1"/>
</dbReference>
<keyword evidence="7" id="KW-1185">Reference proteome</keyword>
<keyword evidence="5" id="KW-0812">Transmembrane</keyword>
<keyword evidence="2 4" id="KW-0121">Carboxypeptidase</keyword>
<evidence type="ECO:0000313" key="6">
    <source>
        <dbReference type="EMBL" id="CAG8620939.1"/>
    </source>
</evidence>
<dbReference type="GO" id="GO:0004185">
    <property type="term" value="F:serine-type carboxypeptidase activity"/>
    <property type="evidence" value="ECO:0007669"/>
    <property type="project" value="UniProtKB-UniRule"/>
</dbReference>
<dbReference type="Pfam" id="PF00450">
    <property type="entry name" value="Peptidase_S10"/>
    <property type="match status" value="1"/>
</dbReference>
<dbReference type="PANTHER" id="PTHR11802:SF64">
    <property type="entry name" value="CARBOXYPEPTIDASE"/>
    <property type="match status" value="1"/>
</dbReference>
<dbReference type="Proteomes" id="UP000789759">
    <property type="component" value="Unassembled WGS sequence"/>
</dbReference>
<comment type="similarity">
    <text evidence="1 4">Belongs to the peptidase S10 family.</text>
</comment>
<keyword evidence="3" id="KW-0325">Glycoprotein</keyword>
<name>A0A9N9GN62_9GLOM</name>
<dbReference type="PRINTS" id="PR00724">
    <property type="entry name" value="CRBOXYPTASEC"/>
</dbReference>
<protein>
    <recommendedName>
        <fullName evidence="4">Carboxypeptidase</fullName>
        <ecNumber evidence="4">3.4.16.-</ecNumber>
    </recommendedName>
</protein>
<dbReference type="InterPro" id="IPR029058">
    <property type="entry name" value="AB_hydrolase_fold"/>
</dbReference>
<dbReference type="Gene3D" id="3.40.50.1820">
    <property type="entry name" value="alpha/beta hydrolase"/>
    <property type="match status" value="1"/>
</dbReference>
<reference evidence="6" key="1">
    <citation type="submission" date="2021-06" db="EMBL/GenBank/DDBJ databases">
        <authorList>
            <person name="Kallberg Y."/>
            <person name="Tangrot J."/>
            <person name="Rosling A."/>
        </authorList>
    </citation>
    <scope>NUCLEOTIDE SEQUENCE</scope>
    <source>
        <strain evidence="6">FL966</strain>
    </source>
</reference>
<accession>A0A9N9GN62</accession>
<evidence type="ECO:0000256" key="1">
    <source>
        <dbReference type="ARBA" id="ARBA00009431"/>
    </source>
</evidence>
<gene>
    <name evidence="6" type="ORF">CPELLU_LOCUS7918</name>
</gene>
<sequence>MEHSRLSRNSFSNFHLSSLHYYLAIIWLLSVVLLTDAAKIHKKHGPHNHSGRSLLNINLQTNNPRQNFSSSNLCDPNVKQYSGYIQTSDGANMFFWFFESRNSPLSSPLTLYLNGGPGCSSMIGLFQEVGPCRSQSNGNSTYTNPYSWNQVSNLLFVDQPIGAGFSYGTNYLTSTDQAASNLYEFLQKWFAIFTEYSTLNFHIFGESYAGHYIPILANLIVNKTSILNIACGLLPCQININLKSIGIGDGWIDPAIQYASLMDYATNNSYNPTLVSSDVLTNMNGAYPTCKNLLSQCDSTSTNQDCSNADDYCFDNVFLPFAENLNCSIYDVRASLYGQPEPPEDYMNYLNSSAVMKAIGAKTNYVECSENAYMSFTNTADLQVARSSLTQLSNVINGGIRTLLYFGDADANCNWIGGLNVAKSIPSKYQSQFNSKTLQNFKVNGQTAGQVQSSPYLSFVKILQAGHESIAVDIHALGKGLQNTSMVWSAQYLF</sequence>
<keyword evidence="5" id="KW-1133">Transmembrane helix</keyword>
<dbReference type="InterPro" id="IPR018202">
    <property type="entry name" value="Ser_caboxypep_ser_AS"/>
</dbReference>